<evidence type="ECO:0000259" key="2">
    <source>
        <dbReference type="SMART" id="SM00507"/>
    </source>
</evidence>
<dbReference type="Proteomes" id="UP000011200">
    <property type="component" value="Chromosome"/>
</dbReference>
<evidence type="ECO:0000313" key="4">
    <source>
        <dbReference type="Proteomes" id="UP000011200"/>
    </source>
</evidence>
<reference evidence="3 4" key="1">
    <citation type="journal article" date="2013" name="Genome Announc.">
        <title>Draft genome sequence of MKD8, a conjugal recipient Mycobacterium smegmatis strain.</title>
        <authorList>
            <person name="Gray T.A."/>
            <person name="Palumbo M.J."/>
            <person name="Derbyshire K.M."/>
        </authorList>
    </citation>
    <scope>NUCLEOTIDE SEQUENCE [LARGE SCALE GENOMIC DNA]</scope>
    <source>
        <strain evidence="3 4">MKD8</strain>
    </source>
</reference>
<dbReference type="GO" id="GO:0003676">
    <property type="term" value="F:nucleic acid binding"/>
    <property type="evidence" value="ECO:0007669"/>
    <property type="project" value="InterPro"/>
</dbReference>
<keyword evidence="3" id="KW-0255">Endonuclease</keyword>
<protein>
    <submittedName>
        <fullName evidence="3">HNH endonuclease</fullName>
    </submittedName>
</protein>
<evidence type="ECO:0000313" key="3">
    <source>
        <dbReference type="EMBL" id="AWT55814.1"/>
    </source>
</evidence>
<dbReference type="Gene3D" id="1.10.30.50">
    <property type="match status" value="1"/>
</dbReference>
<dbReference type="InterPro" id="IPR002711">
    <property type="entry name" value="HNH"/>
</dbReference>
<evidence type="ECO:0000256" key="1">
    <source>
        <dbReference type="SAM" id="MobiDB-lite"/>
    </source>
</evidence>
<dbReference type="GO" id="GO:0008270">
    <property type="term" value="F:zinc ion binding"/>
    <property type="evidence" value="ECO:0007669"/>
    <property type="project" value="InterPro"/>
</dbReference>
<keyword evidence="3" id="KW-0378">Hydrolase</keyword>
<gene>
    <name evidence="3" type="ORF">D806_048630</name>
</gene>
<feature type="domain" description="HNH nuclease" evidence="2">
    <location>
        <begin position="192"/>
        <end position="243"/>
    </location>
</feature>
<proteinExistence type="predicted"/>
<dbReference type="Pfam" id="PF01844">
    <property type="entry name" value="HNH"/>
    <property type="match status" value="1"/>
</dbReference>
<accession>A0A2U9PVP6</accession>
<dbReference type="GO" id="GO:0004519">
    <property type="term" value="F:endonuclease activity"/>
    <property type="evidence" value="ECO:0007669"/>
    <property type="project" value="UniProtKB-KW"/>
</dbReference>
<organism evidence="3 4">
    <name type="scientific">Mycolicibacterium smegmatis (strain MKD8)</name>
    <name type="common">Mycobacterium smegmatis</name>
    <dbReference type="NCBI Taxonomy" id="1214915"/>
    <lineage>
        <taxon>Bacteria</taxon>
        <taxon>Bacillati</taxon>
        <taxon>Actinomycetota</taxon>
        <taxon>Actinomycetes</taxon>
        <taxon>Mycobacteriales</taxon>
        <taxon>Mycobacteriaceae</taxon>
        <taxon>Mycolicibacterium</taxon>
    </lineage>
</organism>
<keyword evidence="3" id="KW-0540">Nuclease</keyword>
<feature type="region of interest" description="Disordered" evidence="1">
    <location>
        <begin position="82"/>
        <end position="104"/>
    </location>
</feature>
<dbReference type="SMART" id="SM00507">
    <property type="entry name" value="HNHc"/>
    <property type="match status" value="1"/>
</dbReference>
<dbReference type="EMBL" id="CP027541">
    <property type="protein sequence ID" value="AWT55814.1"/>
    <property type="molecule type" value="Genomic_DNA"/>
</dbReference>
<reference evidence="4" key="2">
    <citation type="submission" date="2018-03" db="EMBL/GenBank/DDBJ databases">
        <authorList>
            <person name="Derbyshire K."/>
            <person name="Gray T.A."/>
            <person name="Champion M."/>
        </authorList>
    </citation>
    <scope>NUCLEOTIDE SEQUENCE [LARGE SCALE GENOMIC DNA]</scope>
    <source>
        <strain evidence="4">MKD8</strain>
    </source>
</reference>
<dbReference type="AlphaFoldDB" id="A0A2U9PVP6"/>
<dbReference type="InterPro" id="IPR003615">
    <property type="entry name" value="HNH_nuc"/>
</dbReference>
<name>A0A2U9PVP6_MYCSE</name>
<sequence length="250" mass="28181">MPQTCAAVPRRDEPSTIRAVLVPGEVISYLQMCREEGVNLQRGMNFGSGGRPSVILMSRRPGAPYDDRIEDDGRVLVYEGHDRLQTRGGPDPKTLDQPERGPGGTLTQNGLFLRAASQHREQSVPAERVRVYEKMRTGIWTFNGIFRLVDGWREQSGGRLVFKFRLEVDPDATPAVDLREPRLEQNRLIPTNVKLAVWKRDQGRCVECGSTDNLHFDHIIPYSRGGSSLVAENIQLMCARHNLAKHDKIQ</sequence>